<proteinExistence type="predicted"/>
<feature type="compositionally biased region" description="Polar residues" evidence="1">
    <location>
        <begin position="55"/>
        <end position="72"/>
    </location>
</feature>
<dbReference type="Pfam" id="PF13834">
    <property type="entry name" value="DUF4193"/>
    <property type="match status" value="1"/>
</dbReference>
<dbReference type="Proteomes" id="UP001499987">
    <property type="component" value="Unassembled WGS sequence"/>
</dbReference>
<evidence type="ECO:0000256" key="1">
    <source>
        <dbReference type="SAM" id="MobiDB-lite"/>
    </source>
</evidence>
<sequence>MPAARVRPQGGSGDGGNDDSIEALKSQRDDKQSSAVDVDPEVVEGLELPGADPSGENSPSRWYPSRRTSSPA</sequence>
<name>A0ABP4DZW2_9ACTN</name>
<comment type="caution">
    <text evidence="2">The sequence shown here is derived from an EMBL/GenBank/DDBJ whole genome shotgun (WGS) entry which is preliminary data.</text>
</comment>
<evidence type="ECO:0000313" key="2">
    <source>
        <dbReference type="EMBL" id="GAA1082631.1"/>
    </source>
</evidence>
<gene>
    <name evidence="2" type="ORF">GCM10009663_27030</name>
</gene>
<accession>A0ABP4DZW2</accession>
<dbReference type="InterPro" id="IPR025242">
    <property type="entry name" value="DUF4193"/>
</dbReference>
<protein>
    <submittedName>
        <fullName evidence="2">Uncharacterized protein</fullName>
    </submittedName>
</protein>
<dbReference type="EMBL" id="BAAALD010000020">
    <property type="protein sequence ID" value="GAA1082631.1"/>
    <property type="molecule type" value="Genomic_DNA"/>
</dbReference>
<feature type="region of interest" description="Disordered" evidence="1">
    <location>
        <begin position="1"/>
        <end position="72"/>
    </location>
</feature>
<reference evidence="3" key="1">
    <citation type="journal article" date="2019" name="Int. J. Syst. Evol. Microbiol.">
        <title>The Global Catalogue of Microorganisms (GCM) 10K type strain sequencing project: providing services to taxonomists for standard genome sequencing and annotation.</title>
        <authorList>
            <consortium name="The Broad Institute Genomics Platform"/>
            <consortium name="The Broad Institute Genome Sequencing Center for Infectious Disease"/>
            <person name="Wu L."/>
            <person name="Ma J."/>
        </authorList>
    </citation>
    <scope>NUCLEOTIDE SEQUENCE [LARGE SCALE GENOMIC DNA]</scope>
    <source>
        <strain evidence="3">JCM 13002</strain>
    </source>
</reference>
<keyword evidence="3" id="KW-1185">Reference proteome</keyword>
<evidence type="ECO:0000313" key="3">
    <source>
        <dbReference type="Proteomes" id="UP001499987"/>
    </source>
</evidence>
<organism evidence="2 3">
    <name type="scientific">Kitasatospora arboriphila</name>
    <dbReference type="NCBI Taxonomy" id="258052"/>
    <lineage>
        <taxon>Bacteria</taxon>
        <taxon>Bacillati</taxon>
        <taxon>Actinomycetota</taxon>
        <taxon>Actinomycetes</taxon>
        <taxon>Kitasatosporales</taxon>
        <taxon>Streptomycetaceae</taxon>
        <taxon>Kitasatospora</taxon>
    </lineage>
</organism>